<evidence type="ECO:0000256" key="3">
    <source>
        <dbReference type="ARBA" id="ARBA00022723"/>
    </source>
</evidence>
<feature type="domain" description="P-type ATPase C-terminal" evidence="10">
    <location>
        <begin position="812"/>
        <end position="1057"/>
    </location>
</feature>
<dbReference type="InterPro" id="IPR018187">
    <property type="entry name" value="Asp/Glu_racemase_AS_1"/>
</dbReference>
<dbReference type="OrthoDB" id="377733at2759"/>
<dbReference type="InterPro" id="IPR023214">
    <property type="entry name" value="HAD_sf"/>
</dbReference>
<dbReference type="PANTHER" id="PTHR24092:SF218">
    <property type="entry name" value="PHOSPHOLIPID-TRANSPORTING ATPASE"/>
    <property type="match status" value="1"/>
</dbReference>
<dbReference type="SFLD" id="SFLDG00002">
    <property type="entry name" value="C1.7:_P-type_atpase_like"/>
    <property type="match status" value="1"/>
</dbReference>
<dbReference type="GO" id="GO:0005524">
    <property type="term" value="F:ATP binding"/>
    <property type="evidence" value="ECO:0007669"/>
    <property type="project" value="InterPro"/>
</dbReference>
<dbReference type="PROSITE" id="PS00154">
    <property type="entry name" value="ATPASE_E1_E2"/>
    <property type="match status" value="1"/>
</dbReference>
<dbReference type="InterPro" id="IPR008250">
    <property type="entry name" value="ATPase_P-typ_transduc_dom_A_sf"/>
</dbReference>
<feature type="transmembrane region" description="Helical" evidence="8">
    <location>
        <begin position="263"/>
        <end position="285"/>
    </location>
</feature>
<dbReference type="STRING" id="5722.A2FSF6"/>
<comment type="subcellular location">
    <subcellularLocation>
        <location evidence="1">Membrane</location>
        <topology evidence="1">Multi-pass membrane protein</topology>
    </subcellularLocation>
</comment>
<dbReference type="Pfam" id="PF13246">
    <property type="entry name" value="Cation_ATPase"/>
    <property type="match status" value="1"/>
</dbReference>
<dbReference type="GO" id="GO:0140326">
    <property type="term" value="F:ATPase-coupled intramembrane lipid transporter activity"/>
    <property type="evidence" value="ECO:0000318"/>
    <property type="project" value="GO_Central"/>
</dbReference>
<dbReference type="SUPFAM" id="SSF81665">
    <property type="entry name" value="Calcium ATPase, transmembrane domain M"/>
    <property type="match status" value="1"/>
</dbReference>
<dbReference type="OMA" id="CAFRKTE"/>
<protein>
    <submittedName>
        <fullName evidence="11">Phospholipid-translocating P-type ATPase, flippase family protein</fullName>
    </submittedName>
</protein>
<dbReference type="GO" id="GO:0016887">
    <property type="term" value="F:ATP hydrolysis activity"/>
    <property type="evidence" value="ECO:0007669"/>
    <property type="project" value="InterPro"/>
</dbReference>
<dbReference type="FunFam" id="3.40.1110.10:FF:000206">
    <property type="entry name" value="Phospholipid-transporting ATPase IIB, putative"/>
    <property type="match status" value="1"/>
</dbReference>
<evidence type="ECO:0000313" key="12">
    <source>
        <dbReference type="Proteomes" id="UP000001542"/>
    </source>
</evidence>
<dbReference type="SUPFAM" id="SSF81653">
    <property type="entry name" value="Calcium ATPase, transduction domain A"/>
    <property type="match status" value="1"/>
</dbReference>
<evidence type="ECO:0000256" key="6">
    <source>
        <dbReference type="ARBA" id="ARBA00022989"/>
    </source>
</evidence>
<dbReference type="InterPro" id="IPR023299">
    <property type="entry name" value="ATPase_P-typ_cyto_dom_N"/>
</dbReference>
<keyword evidence="4" id="KW-0460">Magnesium</keyword>
<dbReference type="InterPro" id="IPR023298">
    <property type="entry name" value="ATPase_P-typ_TM_dom_sf"/>
</dbReference>
<dbReference type="InterPro" id="IPR032630">
    <property type="entry name" value="P_typ_ATPase_c"/>
</dbReference>
<keyword evidence="7 8" id="KW-0472">Membrane</keyword>
<dbReference type="GO" id="GO:0005886">
    <property type="term" value="C:plasma membrane"/>
    <property type="evidence" value="ECO:0000318"/>
    <property type="project" value="GO_Central"/>
</dbReference>
<dbReference type="Gene3D" id="2.70.150.10">
    <property type="entry name" value="Calcium-transporting ATPase, cytoplasmic transduction domain A"/>
    <property type="match status" value="1"/>
</dbReference>
<dbReference type="Pfam" id="PF16209">
    <property type="entry name" value="PhoLip_ATPase_N"/>
    <property type="match status" value="1"/>
</dbReference>
<evidence type="ECO:0000259" key="10">
    <source>
        <dbReference type="Pfam" id="PF16212"/>
    </source>
</evidence>
<dbReference type="SFLD" id="SFLDS00003">
    <property type="entry name" value="Haloacid_Dehalogenase"/>
    <property type="match status" value="1"/>
</dbReference>
<dbReference type="InterPro" id="IPR018303">
    <property type="entry name" value="ATPase_P-typ_P_site"/>
</dbReference>
<dbReference type="InterPro" id="IPR001757">
    <property type="entry name" value="P_typ_ATPase"/>
</dbReference>
<dbReference type="AlphaFoldDB" id="A2FSF6"/>
<dbReference type="GO" id="GO:0045332">
    <property type="term" value="P:phospholipid translocation"/>
    <property type="evidence" value="ECO:0000318"/>
    <property type="project" value="GO_Central"/>
</dbReference>
<dbReference type="SMR" id="A2FSF6"/>
<feature type="transmembrane region" description="Helical" evidence="8">
    <location>
        <begin position="925"/>
        <end position="945"/>
    </location>
</feature>
<dbReference type="SFLD" id="SFLDF00027">
    <property type="entry name" value="p-type_atpase"/>
    <property type="match status" value="1"/>
</dbReference>
<evidence type="ECO:0000256" key="1">
    <source>
        <dbReference type="ARBA" id="ARBA00004141"/>
    </source>
</evidence>
<evidence type="ECO:0000256" key="4">
    <source>
        <dbReference type="ARBA" id="ARBA00022842"/>
    </source>
</evidence>
<evidence type="ECO:0000256" key="7">
    <source>
        <dbReference type="ARBA" id="ARBA00023136"/>
    </source>
</evidence>
<evidence type="ECO:0000313" key="11">
    <source>
        <dbReference type="EMBL" id="EAX92153.1"/>
    </source>
</evidence>
<dbReference type="Pfam" id="PF16212">
    <property type="entry name" value="PhoLip_ATPase_C"/>
    <property type="match status" value="1"/>
</dbReference>
<keyword evidence="3" id="KW-0479">Metal-binding</keyword>
<reference evidence="11" key="1">
    <citation type="submission" date="2006-10" db="EMBL/GenBank/DDBJ databases">
        <authorList>
            <person name="Amadeo P."/>
            <person name="Zhao Q."/>
            <person name="Wortman J."/>
            <person name="Fraser-Liggett C."/>
            <person name="Carlton J."/>
        </authorList>
    </citation>
    <scope>NUCLEOTIDE SEQUENCE</scope>
    <source>
        <strain evidence="11">G3</strain>
    </source>
</reference>
<reference evidence="11" key="2">
    <citation type="journal article" date="2007" name="Science">
        <title>Draft genome sequence of the sexually transmitted pathogen Trichomonas vaginalis.</title>
        <authorList>
            <person name="Carlton J.M."/>
            <person name="Hirt R.P."/>
            <person name="Silva J.C."/>
            <person name="Delcher A.L."/>
            <person name="Schatz M."/>
            <person name="Zhao Q."/>
            <person name="Wortman J.R."/>
            <person name="Bidwell S.L."/>
            <person name="Alsmark U.C.M."/>
            <person name="Besteiro S."/>
            <person name="Sicheritz-Ponten T."/>
            <person name="Noel C.J."/>
            <person name="Dacks J.B."/>
            <person name="Foster P.G."/>
            <person name="Simillion C."/>
            <person name="Van de Peer Y."/>
            <person name="Miranda-Saavedra D."/>
            <person name="Barton G.J."/>
            <person name="Westrop G.D."/>
            <person name="Mueller S."/>
            <person name="Dessi D."/>
            <person name="Fiori P.L."/>
            <person name="Ren Q."/>
            <person name="Paulsen I."/>
            <person name="Zhang H."/>
            <person name="Bastida-Corcuera F.D."/>
            <person name="Simoes-Barbosa A."/>
            <person name="Brown M.T."/>
            <person name="Hayes R.D."/>
            <person name="Mukherjee M."/>
            <person name="Okumura C.Y."/>
            <person name="Schneider R."/>
            <person name="Smith A.J."/>
            <person name="Vanacova S."/>
            <person name="Villalvazo M."/>
            <person name="Haas B.J."/>
            <person name="Pertea M."/>
            <person name="Feldblyum T.V."/>
            <person name="Utterback T.R."/>
            <person name="Shu C.L."/>
            <person name="Osoegawa K."/>
            <person name="de Jong P.J."/>
            <person name="Hrdy I."/>
            <person name="Horvathova L."/>
            <person name="Zubacova Z."/>
            <person name="Dolezal P."/>
            <person name="Malik S.B."/>
            <person name="Logsdon J.M. Jr."/>
            <person name="Henze K."/>
            <person name="Gupta A."/>
            <person name="Wang C.C."/>
            <person name="Dunne R.L."/>
            <person name="Upcroft J.A."/>
            <person name="Upcroft P."/>
            <person name="White O."/>
            <person name="Salzberg S.L."/>
            <person name="Tang P."/>
            <person name="Chiu C.-H."/>
            <person name="Lee Y.-S."/>
            <person name="Embley T.M."/>
            <person name="Coombs G.H."/>
            <person name="Mottram J.C."/>
            <person name="Tachezy J."/>
            <person name="Fraser-Liggett C.M."/>
            <person name="Johnson P.J."/>
        </authorList>
    </citation>
    <scope>NUCLEOTIDE SEQUENCE [LARGE SCALE GENOMIC DNA]</scope>
    <source>
        <strain evidence="11">G3</strain>
    </source>
</reference>
<organism evidence="11 12">
    <name type="scientific">Trichomonas vaginalis (strain ATCC PRA-98 / G3)</name>
    <dbReference type="NCBI Taxonomy" id="412133"/>
    <lineage>
        <taxon>Eukaryota</taxon>
        <taxon>Metamonada</taxon>
        <taxon>Parabasalia</taxon>
        <taxon>Trichomonadida</taxon>
        <taxon>Trichomonadidae</taxon>
        <taxon>Trichomonas</taxon>
    </lineage>
</organism>
<dbReference type="GO" id="GO:0046872">
    <property type="term" value="F:metal ion binding"/>
    <property type="evidence" value="ECO:0007669"/>
    <property type="project" value="UniProtKB-KW"/>
</dbReference>
<dbReference type="Proteomes" id="UP000001542">
    <property type="component" value="Unassembled WGS sequence"/>
</dbReference>
<feature type="domain" description="P-type ATPase N-terminal" evidence="9">
    <location>
        <begin position="18"/>
        <end position="74"/>
    </location>
</feature>
<dbReference type="EMBL" id="DS113985">
    <property type="protein sequence ID" value="EAX92153.1"/>
    <property type="molecule type" value="Genomic_DNA"/>
</dbReference>
<gene>
    <name evidence="11" type="ORF">TVAG_383260</name>
</gene>
<dbReference type="PANTHER" id="PTHR24092">
    <property type="entry name" value="PROBABLE PHOSPHOLIPID-TRANSPORTING ATPASE"/>
    <property type="match status" value="1"/>
</dbReference>
<proteinExistence type="predicted"/>
<dbReference type="PROSITE" id="PS00923">
    <property type="entry name" value="ASP_GLU_RACEMASE_1"/>
    <property type="match status" value="1"/>
</dbReference>
<feature type="transmembrane region" description="Helical" evidence="8">
    <location>
        <begin position="305"/>
        <end position="325"/>
    </location>
</feature>
<name>A2FSF6_TRIV3</name>
<evidence type="ECO:0000256" key="2">
    <source>
        <dbReference type="ARBA" id="ARBA00022692"/>
    </source>
</evidence>
<feature type="transmembrane region" description="Helical" evidence="8">
    <location>
        <begin position="965"/>
        <end position="983"/>
    </location>
</feature>
<dbReference type="SUPFAM" id="SSF81660">
    <property type="entry name" value="Metal cation-transporting ATPase, ATP-binding domain N"/>
    <property type="match status" value="1"/>
</dbReference>
<accession>A2FSF6</accession>
<evidence type="ECO:0000259" key="9">
    <source>
        <dbReference type="Pfam" id="PF16209"/>
    </source>
</evidence>
<dbReference type="VEuPathDB" id="TrichDB:TVAGG3_0006460"/>
<dbReference type="InterPro" id="IPR036412">
    <property type="entry name" value="HAD-like_sf"/>
</dbReference>
<dbReference type="RefSeq" id="XP_001305083.1">
    <property type="nucleotide sequence ID" value="XM_001305082.1"/>
</dbReference>
<keyword evidence="2 8" id="KW-0812">Transmembrane</keyword>
<dbReference type="SUPFAM" id="SSF56784">
    <property type="entry name" value="HAD-like"/>
    <property type="match status" value="1"/>
</dbReference>
<dbReference type="InterPro" id="IPR044492">
    <property type="entry name" value="P_typ_ATPase_HD_dom"/>
</dbReference>
<dbReference type="Gene3D" id="3.40.50.1000">
    <property type="entry name" value="HAD superfamily/HAD-like"/>
    <property type="match status" value="1"/>
</dbReference>
<dbReference type="eggNOG" id="KOG0206">
    <property type="taxonomic scope" value="Eukaryota"/>
</dbReference>
<evidence type="ECO:0000256" key="5">
    <source>
        <dbReference type="ARBA" id="ARBA00022967"/>
    </source>
</evidence>
<dbReference type="InParanoid" id="A2FSF6"/>
<evidence type="ECO:0000256" key="8">
    <source>
        <dbReference type="SAM" id="Phobius"/>
    </source>
</evidence>
<keyword evidence="12" id="KW-1185">Reference proteome</keyword>
<dbReference type="PRINTS" id="PR00119">
    <property type="entry name" value="CATATPASE"/>
</dbReference>
<feature type="transmembrane region" description="Helical" evidence="8">
    <location>
        <begin position="990"/>
        <end position="1010"/>
    </location>
</feature>
<dbReference type="NCBIfam" id="TIGR01494">
    <property type="entry name" value="ATPase_P-type"/>
    <property type="match status" value="1"/>
</dbReference>
<dbReference type="KEGG" id="tva:4749862"/>
<sequence length="1074" mass="122553">MNDNSQQADTVRIIHSPNQNPQQFENQIITSHYKWWNFIPINLYEQFHRFANIFFLAVAILQSIPQISQLDPTTGYISLGFMLSITLMKNGYEDYRRHKVDHQINSQIAKTINRDGTISCKECQNLSVGDLVYIENDCTFPADLVMLYSHSKDGRSRIETAALDGETNLKFKTSVGKDLHKREFDIHASLPNPNLTDFRGKIVADKDVYSLDISNFVPRNCVLRKTEFAVGVIVYTGKETKTSLNAPKPHFKYSELDSFLDKMVIRISIVLIFLCVGMTIGNYFWTQNHLNAGYLQIEKMSNINYFFQVFSWVIVLSNVIPLSVFSSLDIVRFFLSQTINADKAMMDGTSSSQCRNSDLVATIGRVTHMFSDKTGTLTKNLMTFKSIAFHSALFGTERPKFKRTSTKNLGLYMKQPTHSERLVSASDECMRWMREHKDDKDVKDFLLTVVLCNSASTLSNTSFYNIQDIREEFPDFKFTLDIPPAEIVAKFPYLISYQSPSPDEIALLHFARECGYIYYNCTQKSVYVIIEGKLEKFKRPIVFDFNSKRKRMSVVYKDENENYIMLVKGADATVLPRSEIDADFEKSLDEITDAGLRTLVFARKILQEEDMEIFSKYNKAKESIDDRDRLMEELSDEVEIELEVFAFSGVDDELQDEVALTLQRLRQANIKVWMLTGDKLDTALSIAQTSGLAHKTHKIVPINKSDIDDDFKTIQILNPEKTLLAVEGTTLRYLLSAEHEKIKNFFELAEKCNSVVCARCEPSQKGDVVRNFMLINPTKCALAIGDGSNDVDMLRAANVGIGVEGKEGSEAVMSSDFSIPSFRHIARLLIVHGRWCVNRCSLLVLLTFYKNTMNALLQIYFGFFNGFSATSCLDGGFLSMFNTILTIPQLFFICIFEEDVAARYVLAVPQVYRDLQLDGGLSNGVVIMWYIFAFFHTVLIFFYSYFESNSVLLGNNSSTFDLTTFTQITGWTILFVFTFELLVRFKTITIVHIVLYTLCIIVYCLIEFIYSFIDPSLIGVLNVIFNIPRIWFSIPFVVGTIVIIDMIIIYLRPIFLPSISDSVAELQYASQMVS</sequence>
<dbReference type="Gene3D" id="3.40.1110.10">
    <property type="entry name" value="Calcium-transporting ATPase, cytoplasmic domain N"/>
    <property type="match status" value="1"/>
</dbReference>
<dbReference type="VEuPathDB" id="TrichDB:TVAG_383260"/>
<feature type="transmembrane region" description="Helical" evidence="8">
    <location>
        <begin position="1030"/>
        <end position="1051"/>
    </location>
</feature>
<dbReference type="FunFam" id="3.40.50.1000:FF:000084">
    <property type="entry name" value="Phospholipid-transporting ATPase"/>
    <property type="match status" value="1"/>
</dbReference>
<dbReference type="InterPro" id="IPR032631">
    <property type="entry name" value="P-type_ATPase_N"/>
</dbReference>
<keyword evidence="6 8" id="KW-1133">Transmembrane helix</keyword>
<keyword evidence="5" id="KW-1278">Translocase</keyword>